<feature type="compositionally biased region" description="Basic and acidic residues" evidence="1">
    <location>
        <begin position="82"/>
        <end position="95"/>
    </location>
</feature>
<accession>A0A8J4XVY6</accession>
<feature type="compositionally biased region" description="Basic and acidic residues" evidence="1">
    <location>
        <begin position="145"/>
        <end position="155"/>
    </location>
</feature>
<organism evidence="2 3">
    <name type="scientific">Chionoecetes opilio</name>
    <name type="common">Atlantic snow crab</name>
    <name type="synonym">Cancer opilio</name>
    <dbReference type="NCBI Taxonomy" id="41210"/>
    <lineage>
        <taxon>Eukaryota</taxon>
        <taxon>Metazoa</taxon>
        <taxon>Ecdysozoa</taxon>
        <taxon>Arthropoda</taxon>
        <taxon>Crustacea</taxon>
        <taxon>Multicrustacea</taxon>
        <taxon>Malacostraca</taxon>
        <taxon>Eumalacostraca</taxon>
        <taxon>Eucarida</taxon>
        <taxon>Decapoda</taxon>
        <taxon>Pleocyemata</taxon>
        <taxon>Brachyura</taxon>
        <taxon>Eubrachyura</taxon>
        <taxon>Majoidea</taxon>
        <taxon>Majidae</taxon>
        <taxon>Chionoecetes</taxon>
    </lineage>
</organism>
<dbReference type="OrthoDB" id="7667520at2759"/>
<evidence type="ECO:0000256" key="1">
    <source>
        <dbReference type="SAM" id="MobiDB-lite"/>
    </source>
</evidence>
<name>A0A8J4XVY6_CHIOP</name>
<evidence type="ECO:0000313" key="3">
    <source>
        <dbReference type="Proteomes" id="UP000770661"/>
    </source>
</evidence>
<reference evidence="2" key="1">
    <citation type="submission" date="2020-07" db="EMBL/GenBank/DDBJ databases">
        <title>The High-quality genome of the commercially important snow crab, Chionoecetes opilio.</title>
        <authorList>
            <person name="Jeong J.-H."/>
            <person name="Ryu S."/>
        </authorList>
    </citation>
    <scope>NUCLEOTIDE SEQUENCE</scope>
    <source>
        <strain evidence="2">MADBK_172401_WGS</strain>
        <tissue evidence="2">Digestive gland</tissue>
    </source>
</reference>
<dbReference type="EMBL" id="JACEEZ010020654">
    <property type="protein sequence ID" value="KAG0714297.1"/>
    <property type="molecule type" value="Genomic_DNA"/>
</dbReference>
<dbReference type="Proteomes" id="UP000770661">
    <property type="component" value="Unassembled WGS sequence"/>
</dbReference>
<evidence type="ECO:0000313" key="2">
    <source>
        <dbReference type="EMBL" id="KAG0714297.1"/>
    </source>
</evidence>
<keyword evidence="3" id="KW-1185">Reference proteome</keyword>
<dbReference type="AlphaFoldDB" id="A0A8J4XVY6"/>
<sequence length="177" mass="20281">MITRKKTVFGLFGHSVPTSGKKFPSRGTFYDFFYAQKGRERRRCSRCTGGCKGALDFWNGWGFPPHVETSVGGRLRTFQEWKIEQKQEKTRESRLPKNRRPSKKSPRPFGSPTPTPSLDANPEAKGNSFLPRGKGRRGRWWSGQEAERTVCRRENFSTCPQQTPKGEEMVELESSSF</sequence>
<feature type="region of interest" description="Disordered" evidence="1">
    <location>
        <begin position="82"/>
        <end position="177"/>
    </location>
</feature>
<proteinExistence type="predicted"/>
<protein>
    <submittedName>
        <fullName evidence="2">Uncharacterized protein</fullName>
    </submittedName>
</protein>
<feature type="compositionally biased region" description="Basic residues" evidence="1">
    <location>
        <begin position="96"/>
        <end position="106"/>
    </location>
</feature>
<gene>
    <name evidence="2" type="ORF">GWK47_014418</name>
</gene>
<comment type="caution">
    <text evidence="2">The sequence shown here is derived from an EMBL/GenBank/DDBJ whole genome shotgun (WGS) entry which is preliminary data.</text>
</comment>